<evidence type="ECO:0000313" key="2">
    <source>
        <dbReference type="EMBL" id="MBC5606897.1"/>
    </source>
</evidence>
<dbReference type="InterPro" id="IPR013520">
    <property type="entry name" value="Ribonucl_H"/>
</dbReference>
<dbReference type="SMART" id="SM00479">
    <property type="entry name" value="EXOIII"/>
    <property type="match status" value="1"/>
</dbReference>
<dbReference type="PANTHER" id="PTHR30231">
    <property type="entry name" value="DNA POLYMERASE III SUBUNIT EPSILON"/>
    <property type="match status" value="1"/>
</dbReference>
<comment type="caution">
    <text evidence="2">The sequence shown here is derived from an EMBL/GenBank/DDBJ whole genome shotgun (WGS) entry which is preliminary data.</text>
</comment>
<dbReference type="Gene3D" id="3.30.420.10">
    <property type="entry name" value="Ribonuclease H-like superfamily/Ribonuclease H"/>
    <property type="match status" value="1"/>
</dbReference>
<proteinExistence type="predicted"/>
<reference evidence="2 3" key="1">
    <citation type="submission" date="2020-08" db="EMBL/GenBank/DDBJ databases">
        <title>Genome public.</title>
        <authorList>
            <person name="Liu C."/>
            <person name="Sun Q."/>
        </authorList>
    </citation>
    <scope>NUCLEOTIDE SEQUENCE [LARGE SCALE GENOMIC DNA]</scope>
    <source>
        <strain evidence="2 3">M27</strain>
    </source>
</reference>
<evidence type="ECO:0000259" key="1">
    <source>
        <dbReference type="SMART" id="SM00479"/>
    </source>
</evidence>
<sequence length="208" mass="23693">MENLDFVAIDLETATSHRNSICEIGISVVRNSIIVESKSWLVKPKENRYDYFNTCIHHITPEMTESASPFPIVWKEVESYLTNSVVVAHNSSFDMYVLKDTFIANNMLFPTFKHFCSYRTAKYIVKGCNSYSLPNICKTLAIPFGTHHRAEGDSIGCANVFIKCLELADVCSLEELQDRYNFRCGEFTINTFIPQSTRSSKSKSIPLF</sequence>
<dbReference type="InterPro" id="IPR036397">
    <property type="entry name" value="RNaseH_sf"/>
</dbReference>
<dbReference type="SUPFAM" id="SSF53098">
    <property type="entry name" value="Ribonuclease H-like"/>
    <property type="match status" value="1"/>
</dbReference>
<keyword evidence="3" id="KW-1185">Reference proteome</keyword>
<accession>A0ABR7CGG8</accession>
<protein>
    <submittedName>
        <fullName evidence="2">3'-5' exoribonuclease</fullName>
    </submittedName>
</protein>
<dbReference type="PANTHER" id="PTHR30231:SF42">
    <property type="entry name" value="EXONUCLEASE"/>
    <property type="match status" value="1"/>
</dbReference>
<organism evidence="2 3">
    <name type="scientific">Bacteroides difficilis</name>
    <dbReference type="NCBI Taxonomy" id="2763021"/>
    <lineage>
        <taxon>Bacteria</taxon>
        <taxon>Pseudomonadati</taxon>
        <taxon>Bacteroidota</taxon>
        <taxon>Bacteroidia</taxon>
        <taxon>Bacteroidales</taxon>
        <taxon>Bacteroidaceae</taxon>
        <taxon>Bacteroides</taxon>
    </lineage>
</organism>
<dbReference type="Proteomes" id="UP000600600">
    <property type="component" value="Unassembled WGS sequence"/>
</dbReference>
<dbReference type="Pfam" id="PF00929">
    <property type="entry name" value="RNase_T"/>
    <property type="match status" value="1"/>
</dbReference>
<dbReference type="RefSeq" id="WP_186968384.1">
    <property type="nucleotide sequence ID" value="NZ_JACOOE010000013.1"/>
</dbReference>
<evidence type="ECO:0000313" key="3">
    <source>
        <dbReference type="Proteomes" id="UP000600600"/>
    </source>
</evidence>
<dbReference type="EMBL" id="JACOOE010000013">
    <property type="protein sequence ID" value="MBC5606897.1"/>
    <property type="molecule type" value="Genomic_DNA"/>
</dbReference>
<name>A0ABR7CGG8_9BACE</name>
<feature type="domain" description="Exonuclease" evidence="1">
    <location>
        <begin position="5"/>
        <end position="170"/>
    </location>
</feature>
<dbReference type="InterPro" id="IPR012337">
    <property type="entry name" value="RNaseH-like_sf"/>
</dbReference>
<gene>
    <name evidence="2" type="ORF">H8S67_19845</name>
</gene>